<evidence type="ECO:0000313" key="3">
    <source>
        <dbReference type="EMBL" id="QAT88549.1"/>
    </source>
</evidence>
<reference evidence="3 4" key="1">
    <citation type="submission" date="2018-12" db="EMBL/GenBank/DDBJ databases">
        <title>Complete Genome Sequence of the Corallopyronin A producing Myxobacterium Corallococcus coralloides B035.</title>
        <authorList>
            <person name="Bouhired S.M."/>
            <person name="Rupp O."/>
            <person name="Blom J."/>
            <person name="Schaeberle T.F."/>
            <person name="Kehraus S."/>
            <person name="Schiefer A."/>
            <person name="Pfarr K."/>
            <person name="Goesmann A."/>
            <person name="Hoerauf A."/>
            <person name="Koenig G.M."/>
        </authorList>
    </citation>
    <scope>NUCLEOTIDE SEQUENCE [LARGE SCALE GENOMIC DNA]</scope>
    <source>
        <strain evidence="3 4">B035</strain>
    </source>
</reference>
<accession>A0A410S2Y4</accession>
<keyword evidence="2" id="KW-1133">Transmembrane helix</keyword>
<keyword evidence="2" id="KW-0812">Transmembrane</keyword>
<feature type="region of interest" description="Disordered" evidence="1">
    <location>
        <begin position="730"/>
        <end position="906"/>
    </location>
</feature>
<sequence>MSLAPVTDPSGLLERAPRLAELLPDAALSEALARGDAWAVHAVLSRRLEHEPPGPTRALLAALVEDRGAFVIAARSPSASSVLGTGVRWKGSPPRGAAPNAPFVAERTVTVLGVPVWPLDGYLVREDGKAPLQVIGQVPPSRGRSRRRAVTLAGMALGLCGLAGLGAVWLEARGMRAVTVVNGLSRPVDVRIGGEHWVVAPGTQEQGRVKLGDDLLRAVTTWPGHEPVIEDVWLPTDGERILYNVKGAARLEAVPDDGATYSGPRSRSLPESAMVLQPGERLSVQAANWEAAARAFAEEGRWESAGRVASAVAQVEPGNAPAREMAARALLILDSQAPVNLPDALRWRNTRGYAAMLMHTWQEDPGAQALALSLLRLIGDGDAARARYTEHAQQHPDSPLAALYLQRASPPSLGSAEAVAAYQELAKRFPDSPDVGRAGLDARWRFELGDSRPWSDRERQDFVTETARLLKALEEKHPPDTLEALELDVRILLRAQLRDAATTRVRRYAEDARRRTWDFLVLAGRTAAAAGPEHTSYVMRDWIPPALARQPERMALLDLLTGLRSPKEAELAAVTSPVDRAVLRLTRDVLQDPKRALTQAVREPEAVLSRLDPEVAALLALELTRVGDARAKNLFNASLPVMLAREPLRNHVLSASRASGPELIRLAPGLRAAATLVHARRDAQEGYPLFVERLEGLARVDALGGLAVRAAGPWMRRAFDACMDTKVERSTPRGCSCEAPSWRSRPARRTTGTAAAPTARRASSGLRGCRCPGPPPRHRPETRTAPTPERGPAPSRCSGRGEPQPGWQTWRRMSKDSSALPAPITTADSGSSARNTGRPVSSRSSVSRFLSSAPPPASTMPLSAMSPASSGGVRSSVSFTASTMPLTGSASASRTSSLDTVSVRGTPATRSRPLISMVMTSSVGYAVPMPILMSSAVRSPMSRLYLRLTYWMIASSSLSPPMRTDLANTMPARLMTATSDVPPPMSTIMLPLGSVTGRPAPIAAAMGCSMR</sequence>
<feature type="transmembrane region" description="Helical" evidence="2">
    <location>
        <begin position="149"/>
        <end position="170"/>
    </location>
</feature>
<evidence type="ECO:0000313" key="4">
    <source>
        <dbReference type="Proteomes" id="UP000288758"/>
    </source>
</evidence>
<dbReference type="Proteomes" id="UP000288758">
    <property type="component" value="Chromosome"/>
</dbReference>
<proteinExistence type="predicted"/>
<protein>
    <submittedName>
        <fullName evidence="3">Uncharacterized protein</fullName>
    </submittedName>
</protein>
<evidence type="ECO:0000256" key="1">
    <source>
        <dbReference type="SAM" id="MobiDB-lite"/>
    </source>
</evidence>
<keyword evidence="2" id="KW-0472">Membrane</keyword>
<feature type="compositionally biased region" description="Low complexity" evidence="1">
    <location>
        <begin position="749"/>
        <end position="771"/>
    </location>
</feature>
<dbReference type="AlphaFoldDB" id="A0A410S2Y4"/>
<dbReference type="InterPro" id="IPR011990">
    <property type="entry name" value="TPR-like_helical_dom_sf"/>
</dbReference>
<feature type="compositionally biased region" description="Low complexity" evidence="1">
    <location>
        <begin position="840"/>
        <end position="852"/>
    </location>
</feature>
<feature type="compositionally biased region" description="Polar residues" evidence="1">
    <location>
        <begin position="866"/>
        <end position="900"/>
    </location>
</feature>
<dbReference type="EMBL" id="CP034669">
    <property type="protein sequence ID" value="QAT88549.1"/>
    <property type="molecule type" value="Genomic_DNA"/>
</dbReference>
<dbReference type="Gene3D" id="1.25.40.10">
    <property type="entry name" value="Tetratricopeptide repeat domain"/>
    <property type="match status" value="1"/>
</dbReference>
<feature type="compositionally biased region" description="Polar residues" evidence="1">
    <location>
        <begin position="826"/>
        <end position="839"/>
    </location>
</feature>
<feature type="compositionally biased region" description="Low complexity" evidence="1">
    <location>
        <begin position="783"/>
        <end position="794"/>
    </location>
</feature>
<organism evidence="3 4">
    <name type="scientific">Corallococcus coralloides</name>
    <name type="common">Myxococcus coralloides</name>
    <dbReference type="NCBI Taxonomy" id="184914"/>
    <lineage>
        <taxon>Bacteria</taxon>
        <taxon>Pseudomonadati</taxon>
        <taxon>Myxococcota</taxon>
        <taxon>Myxococcia</taxon>
        <taxon>Myxococcales</taxon>
        <taxon>Cystobacterineae</taxon>
        <taxon>Myxococcaceae</taxon>
        <taxon>Corallococcus</taxon>
    </lineage>
</organism>
<name>A0A410S2Y4_CORCK</name>
<gene>
    <name evidence="3" type="ORF">EJ065_7024</name>
</gene>
<evidence type="ECO:0000256" key="2">
    <source>
        <dbReference type="SAM" id="Phobius"/>
    </source>
</evidence>